<evidence type="ECO:0000313" key="3">
    <source>
        <dbReference type="Proteomes" id="UP001614394"/>
    </source>
</evidence>
<sequence>MVLLQVLSVAVILGTGIVAGVLFAVAISVMPALIAMPVDRYITTHRLLGRRYDHIMPYIVTSSVVVDVFAAFRTDSAGSRPLFALAAVFMVGVAVVSQTRNVPINNRVKSQDENNISPDFVDPRLQWRNWHAVRTTFAVVALVLTAAAVAVLR</sequence>
<evidence type="ECO:0000256" key="1">
    <source>
        <dbReference type="SAM" id="Phobius"/>
    </source>
</evidence>
<organism evidence="2 3">
    <name type="scientific">Streptomyces fildesensis</name>
    <dbReference type="NCBI Taxonomy" id="375757"/>
    <lineage>
        <taxon>Bacteria</taxon>
        <taxon>Bacillati</taxon>
        <taxon>Actinomycetota</taxon>
        <taxon>Actinomycetes</taxon>
        <taxon>Kitasatosporales</taxon>
        <taxon>Streptomycetaceae</taxon>
        <taxon>Streptomyces</taxon>
    </lineage>
</organism>
<keyword evidence="3" id="KW-1185">Reference proteome</keyword>
<feature type="transmembrane region" description="Helical" evidence="1">
    <location>
        <begin position="55"/>
        <end position="72"/>
    </location>
</feature>
<name>A0ABW8C1Y8_9ACTN</name>
<dbReference type="EMBL" id="JBITYG010000002">
    <property type="protein sequence ID" value="MFI9100432.1"/>
    <property type="molecule type" value="Genomic_DNA"/>
</dbReference>
<dbReference type="RefSeq" id="WP_399645610.1">
    <property type="nucleotide sequence ID" value="NZ_JBITYG010000002.1"/>
</dbReference>
<reference evidence="2 3" key="1">
    <citation type="submission" date="2024-10" db="EMBL/GenBank/DDBJ databases">
        <title>The Natural Products Discovery Center: Release of the First 8490 Sequenced Strains for Exploring Actinobacteria Biosynthetic Diversity.</title>
        <authorList>
            <person name="Kalkreuter E."/>
            <person name="Kautsar S.A."/>
            <person name="Yang D."/>
            <person name="Bader C.D."/>
            <person name="Teijaro C.N."/>
            <person name="Fluegel L."/>
            <person name="Davis C.M."/>
            <person name="Simpson J.R."/>
            <person name="Lauterbach L."/>
            <person name="Steele A.D."/>
            <person name="Gui C."/>
            <person name="Meng S."/>
            <person name="Li G."/>
            <person name="Viehrig K."/>
            <person name="Ye F."/>
            <person name="Su P."/>
            <person name="Kiefer A.F."/>
            <person name="Nichols A."/>
            <person name="Cepeda A.J."/>
            <person name="Yan W."/>
            <person name="Fan B."/>
            <person name="Jiang Y."/>
            <person name="Adhikari A."/>
            <person name="Zheng C.-J."/>
            <person name="Schuster L."/>
            <person name="Cowan T.M."/>
            <person name="Smanski M.J."/>
            <person name="Chevrette M.G."/>
            <person name="De Carvalho L.P.S."/>
            <person name="Shen B."/>
        </authorList>
    </citation>
    <scope>NUCLEOTIDE SEQUENCE [LARGE SCALE GENOMIC DNA]</scope>
    <source>
        <strain evidence="2 3">NPDC053399</strain>
    </source>
</reference>
<dbReference type="Pfam" id="PF08592">
    <property type="entry name" value="Anthrone_oxy"/>
    <property type="match status" value="1"/>
</dbReference>
<dbReference type="Proteomes" id="UP001614394">
    <property type="component" value="Unassembled WGS sequence"/>
</dbReference>
<keyword evidence="1" id="KW-0812">Transmembrane</keyword>
<comment type="caution">
    <text evidence="2">The sequence shown here is derived from an EMBL/GenBank/DDBJ whole genome shotgun (WGS) entry which is preliminary data.</text>
</comment>
<dbReference type="InterPro" id="IPR013901">
    <property type="entry name" value="Anthrone_oxy"/>
</dbReference>
<accession>A0ABW8C1Y8</accession>
<protein>
    <submittedName>
        <fullName evidence="2">Anthrone oxygenase family protein</fullName>
    </submittedName>
</protein>
<evidence type="ECO:0000313" key="2">
    <source>
        <dbReference type="EMBL" id="MFI9100432.1"/>
    </source>
</evidence>
<keyword evidence="1" id="KW-0472">Membrane</keyword>
<proteinExistence type="predicted"/>
<feature type="transmembrane region" description="Helical" evidence="1">
    <location>
        <begin position="6"/>
        <end position="34"/>
    </location>
</feature>
<feature type="transmembrane region" description="Helical" evidence="1">
    <location>
        <begin position="78"/>
        <end position="97"/>
    </location>
</feature>
<feature type="transmembrane region" description="Helical" evidence="1">
    <location>
        <begin position="132"/>
        <end position="152"/>
    </location>
</feature>
<keyword evidence="1" id="KW-1133">Transmembrane helix</keyword>
<gene>
    <name evidence="2" type="ORF">ACIGXA_07885</name>
</gene>